<accession>A0A931J0J6</accession>
<evidence type="ECO:0000313" key="2">
    <source>
        <dbReference type="EMBL" id="MBH9577251.1"/>
    </source>
</evidence>
<evidence type="ECO:0000313" key="3">
    <source>
        <dbReference type="Proteomes" id="UP000613266"/>
    </source>
</evidence>
<protein>
    <submittedName>
        <fullName evidence="2">Uncharacterized protein</fullName>
    </submittedName>
</protein>
<keyword evidence="1" id="KW-0812">Transmembrane</keyword>
<proteinExistence type="predicted"/>
<dbReference type="Proteomes" id="UP000613266">
    <property type="component" value="Unassembled WGS sequence"/>
</dbReference>
<dbReference type="AlphaFoldDB" id="A0A931J0J6"/>
<dbReference type="EMBL" id="JAEDAK010000006">
    <property type="protein sequence ID" value="MBH9577251.1"/>
    <property type="molecule type" value="Genomic_DNA"/>
</dbReference>
<reference evidence="2" key="1">
    <citation type="submission" date="2020-12" db="EMBL/GenBank/DDBJ databases">
        <title>The genome sequence of Inhella sp. 1Y17.</title>
        <authorList>
            <person name="Liu Y."/>
        </authorList>
    </citation>
    <scope>NUCLEOTIDE SEQUENCE</scope>
    <source>
        <strain evidence="2">1Y17</strain>
    </source>
</reference>
<keyword evidence="1" id="KW-0472">Membrane</keyword>
<gene>
    <name evidence="2" type="ORF">I7X39_10115</name>
</gene>
<feature type="transmembrane region" description="Helical" evidence="1">
    <location>
        <begin position="57"/>
        <end position="79"/>
    </location>
</feature>
<dbReference type="RefSeq" id="WP_198111028.1">
    <property type="nucleotide sequence ID" value="NZ_JAEDAK010000006.1"/>
</dbReference>
<organism evidence="2 3">
    <name type="scientific">Inhella proteolytica</name>
    <dbReference type="NCBI Taxonomy" id="2795029"/>
    <lineage>
        <taxon>Bacteria</taxon>
        <taxon>Pseudomonadati</taxon>
        <taxon>Pseudomonadota</taxon>
        <taxon>Betaproteobacteria</taxon>
        <taxon>Burkholderiales</taxon>
        <taxon>Sphaerotilaceae</taxon>
        <taxon>Inhella</taxon>
    </lineage>
</organism>
<evidence type="ECO:0000256" key="1">
    <source>
        <dbReference type="SAM" id="Phobius"/>
    </source>
</evidence>
<comment type="caution">
    <text evidence="2">The sequence shown here is derived from an EMBL/GenBank/DDBJ whole genome shotgun (WGS) entry which is preliminary data.</text>
</comment>
<feature type="transmembrane region" description="Helical" evidence="1">
    <location>
        <begin position="85"/>
        <end position="107"/>
    </location>
</feature>
<keyword evidence="3" id="KW-1185">Reference proteome</keyword>
<feature type="transmembrane region" description="Helical" evidence="1">
    <location>
        <begin position="22"/>
        <end position="45"/>
    </location>
</feature>
<keyword evidence="1" id="KW-1133">Transmembrane helix</keyword>
<sequence length="122" mass="12789">MALLLALVSACAAIFFSGKDFWLVAIGGSMLTAPMAISAWHGDLFGKHGGPQTAGEWLLYFAMSSVLSAVFVAIDLAVVHPGLSLVFTLGALAMTFVALPGAARAWLLESLAAHQRDTRKDA</sequence>
<name>A0A931J0J6_9BURK</name>